<keyword evidence="3" id="KW-1185">Reference proteome</keyword>
<evidence type="ECO:0000256" key="1">
    <source>
        <dbReference type="SAM" id="Phobius"/>
    </source>
</evidence>
<keyword evidence="1" id="KW-0812">Transmembrane</keyword>
<feature type="transmembrane region" description="Helical" evidence="1">
    <location>
        <begin position="15"/>
        <end position="35"/>
    </location>
</feature>
<evidence type="ECO:0000313" key="2">
    <source>
        <dbReference type="EMBL" id="MFK2873242.1"/>
    </source>
</evidence>
<gene>
    <name evidence="2" type="ORF">ISP13_06815</name>
</gene>
<dbReference type="EMBL" id="JADIKG010000011">
    <property type="protein sequence ID" value="MFK2873242.1"/>
    <property type="molecule type" value="Genomic_DNA"/>
</dbReference>
<accession>A0ABW8ITL2</accession>
<dbReference type="Proteomes" id="UP001620405">
    <property type="component" value="Unassembled WGS sequence"/>
</dbReference>
<keyword evidence="1" id="KW-0472">Membrane</keyword>
<proteinExistence type="predicted"/>
<organism evidence="2 3">
    <name type="scientific">Dyella lipolytica</name>
    <dbReference type="NCBI Taxonomy" id="1867835"/>
    <lineage>
        <taxon>Bacteria</taxon>
        <taxon>Pseudomonadati</taxon>
        <taxon>Pseudomonadota</taxon>
        <taxon>Gammaproteobacteria</taxon>
        <taxon>Lysobacterales</taxon>
        <taxon>Rhodanobacteraceae</taxon>
        <taxon>Dyella</taxon>
    </lineage>
</organism>
<keyword evidence="1" id="KW-1133">Transmembrane helix</keyword>
<protein>
    <submittedName>
        <fullName evidence="2">Uncharacterized protein</fullName>
    </submittedName>
</protein>
<sequence length="235" mass="26040">MNAGNLVTRLDKRRIAMTALFIFAVVLVAISVSLFPLMRKALADREAQRADREVQRIAAKYAKGLTPCVYESSDIDGWLQKYLPGPPTVSIYVMPSFFSPVAVRLVGQDLYYFELNFPLYDIGRTPPPKFDPRGVPTVYHSRVSSEIAQRLPQVLSSDINHAQAVMPQGLDGTTYFFHASPKSCAMTWSPSSGTRAADFVELFNQLARHAKTKDPTELAASEQAILAILKSLQST</sequence>
<reference evidence="2 3" key="1">
    <citation type="submission" date="2020-10" db="EMBL/GenBank/DDBJ databases">
        <title>Phylogeny of dyella-like bacteria.</title>
        <authorList>
            <person name="Fu J."/>
        </authorList>
    </citation>
    <scope>NUCLEOTIDE SEQUENCE [LARGE SCALE GENOMIC DNA]</scope>
    <source>
        <strain evidence="2 3">DHOB07</strain>
    </source>
</reference>
<name>A0ABW8ITL2_9GAMM</name>
<dbReference type="RefSeq" id="WP_284397909.1">
    <property type="nucleotide sequence ID" value="NZ_BSNQ01000003.1"/>
</dbReference>
<evidence type="ECO:0000313" key="3">
    <source>
        <dbReference type="Proteomes" id="UP001620405"/>
    </source>
</evidence>
<comment type="caution">
    <text evidence="2">The sequence shown here is derived from an EMBL/GenBank/DDBJ whole genome shotgun (WGS) entry which is preliminary data.</text>
</comment>